<dbReference type="PANTHER" id="PTHR24186">
    <property type="entry name" value="PROTEIN PHOSPHATASE 1 REGULATORY SUBUNIT"/>
    <property type="match status" value="1"/>
</dbReference>
<keyword evidence="1" id="KW-0677">Repeat</keyword>
<dbReference type="InterPro" id="IPR036770">
    <property type="entry name" value="Ankyrin_rpt-contain_sf"/>
</dbReference>
<reference evidence="4" key="1">
    <citation type="submission" date="2018-07" db="EMBL/GenBank/DDBJ databases">
        <authorList>
            <person name="Gao Z.-S."/>
            <person name="Jia H.-M."/>
            <person name="Jia H.-J."/>
            <person name="Cai Q.-L."/>
            <person name="Wang Y."/>
            <person name="Zhao H.-B."/>
        </authorList>
    </citation>
    <scope>NUCLEOTIDE SEQUENCE</scope>
    <source>
        <tissue evidence="4">Leaves</tissue>
    </source>
</reference>
<dbReference type="OrthoDB" id="7729168at2759"/>
<evidence type="ECO:0000256" key="3">
    <source>
        <dbReference type="PROSITE-ProRule" id="PRU00023"/>
    </source>
</evidence>
<dbReference type="InterPro" id="IPR002110">
    <property type="entry name" value="Ankyrin_rpt"/>
</dbReference>
<keyword evidence="2 3" id="KW-0040">ANK repeat</keyword>
<keyword evidence="6" id="KW-1185">Reference proteome</keyword>
<feature type="repeat" description="ANK" evidence="3">
    <location>
        <begin position="81"/>
        <end position="102"/>
    </location>
</feature>
<dbReference type="EMBL" id="RXIC02000019">
    <property type="protein sequence ID" value="KAB1227080.1"/>
    <property type="molecule type" value="Genomic_DNA"/>
</dbReference>
<dbReference type="Proteomes" id="UP000516437">
    <property type="component" value="Chromosome 1"/>
</dbReference>
<dbReference type="PROSITE" id="PS50297">
    <property type="entry name" value="ANK_REP_REGION"/>
    <property type="match status" value="1"/>
</dbReference>
<dbReference type="SUPFAM" id="SSF48403">
    <property type="entry name" value="Ankyrin repeat"/>
    <property type="match status" value="1"/>
</dbReference>
<dbReference type="GO" id="GO:0005886">
    <property type="term" value="C:plasma membrane"/>
    <property type="evidence" value="ECO:0007669"/>
    <property type="project" value="TreeGrafter"/>
</dbReference>
<protein>
    <submittedName>
        <fullName evidence="4">Uncharacterized protein</fullName>
    </submittedName>
</protein>
<evidence type="ECO:0000313" key="4">
    <source>
        <dbReference type="EMBL" id="KAB1227080.1"/>
    </source>
</evidence>
<reference evidence="4 6" key="2">
    <citation type="journal article" date="2019" name="Plant Biotechnol. J.">
        <title>The red bayberry genome and genetic basis of sex determination.</title>
        <authorList>
            <person name="Jia H.M."/>
            <person name="Jia H.J."/>
            <person name="Cai Q.L."/>
            <person name="Wang Y."/>
            <person name="Zhao H.B."/>
            <person name="Yang W.F."/>
            <person name="Wang G.Y."/>
            <person name="Li Y.H."/>
            <person name="Zhan D.L."/>
            <person name="Shen Y.T."/>
            <person name="Niu Q.F."/>
            <person name="Chang L."/>
            <person name="Qiu J."/>
            <person name="Zhao L."/>
            <person name="Xie H.B."/>
            <person name="Fu W.Y."/>
            <person name="Jin J."/>
            <person name="Li X.W."/>
            <person name="Jiao Y."/>
            <person name="Zhou C.C."/>
            <person name="Tu T."/>
            <person name="Chai C.Y."/>
            <person name="Gao J.L."/>
            <person name="Fan L.J."/>
            <person name="van de Weg E."/>
            <person name="Wang J.Y."/>
            <person name="Gao Z.S."/>
        </authorList>
    </citation>
    <scope>NUCLEOTIDE SEQUENCE [LARGE SCALE GENOMIC DNA]</scope>
    <source>
        <tissue evidence="4">Leaves</tissue>
    </source>
</reference>
<organism evidence="4 6">
    <name type="scientific">Morella rubra</name>
    <name type="common">Chinese bayberry</name>
    <dbReference type="NCBI Taxonomy" id="262757"/>
    <lineage>
        <taxon>Eukaryota</taxon>
        <taxon>Viridiplantae</taxon>
        <taxon>Streptophyta</taxon>
        <taxon>Embryophyta</taxon>
        <taxon>Tracheophyta</taxon>
        <taxon>Spermatophyta</taxon>
        <taxon>Magnoliopsida</taxon>
        <taxon>eudicotyledons</taxon>
        <taxon>Gunneridae</taxon>
        <taxon>Pentapetalae</taxon>
        <taxon>rosids</taxon>
        <taxon>fabids</taxon>
        <taxon>Fagales</taxon>
        <taxon>Myricaceae</taxon>
        <taxon>Morella</taxon>
    </lineage>
</organism>
<gene>
    <name evidence="4" type="ORF">CJ030_MR1G028201</name>
    <name evidence="5" type="ORF">CJ030_MR1G028210</name>
</gene>
<evidence type="ECO:0000256" key="1">
    <source>
        <dbReference type="ARBA" id="ARBA00022737"/>
    </source>
</evidence>
<evidence type="ECO:0000313" key="5">
    <source>
        <dbReference type="EMBL" id="KAB1227089.1"/>
    </source>
</evidence>
<dbReference type="Gene3D" id="1.25.40.20">
    <property type="entry name" value="Ankyrin repeat-containing domain"/>
    <property type="match status" value="1"/>
</dbReference>
<dbReference type="SMART" id="SM00248">
    <property type="entry name" value="ANK"/>
    <property type="match status" value="4"/>
</dbReference>
<sequence>MESGLSEAARTGSESTLMELLRQDPFILDRLIVNVTLAETPLHVAALLGHTEFVKEILHQKPELARELGVSPDMCFASDQDGRNPLHLAAIKGPVDLLKELIGARLQAARAPLQGGETILHLCVKQNQLEALNGNEFVNAKDEYGFTVLHLAIVHKQIETINFLIYNTRVEINATIATGFTALDLLSQSRRDAKDLDISEALRGAGAHKATESPSVTHDSSYGRQACALCCTSRY</sequence>
<dbReference type="PANTHER" id="PTHR24186:SF37">
    <property type="entry name" value="PGG DOMAIN-CONTAINING PROTEIN"/>
    <property type="match status" value="1"/>
</dbReference>
<dbReference type="AlphaFoldDB" id="A0A6A1WWN8"/>
<proteinExistence type="predicted"/>
<name>A0A6A1WWN8_9ROSI</name>
<reference evidence="4" key="3">
    <citation type="submission" date="2019-09" db="EMBL/GenBank/DDBJ databases">
        <authorList>
            <person name="Gao Z."/>
        </authorList>
    </citation>
    <scope>NUCLEOTIDE SEQUENCE</scope>
    <source>
        <tissue evidence="4">Leaves</tissue>
    </source>
</reference>
<comment type="caution">
    <text evidence="4">The sequence shown here is derived from an EMBL/GenBank/DDBJ whole genome shotgun (WGS) entry which is preliminary data.</text>
</comment>
<evidence type="ECO:0000313" key="6">
    <source>
        <dbReference type="Proteomes" id="UP000516437"/>
    </source>
</evidence>
<dbReference type="EMBL" id="RXIC02000019">
    <property type="protein sequence ID" value="KAB1227089.1"/>
    <property type="molecule type" value="Genomic_DNA"/>
</dbReference>
<accession>A0A6A1WWN8</accession>
<dbReference type="PROSITE" id="PS50088">
    <property type="entry name" value="ANK_REPEAT"/>
    <property type="match status" value="1"/>
</dbReference>
<evidence type="ECO:0000256" key="2">
    <source>
        <dbReference type="ARBA" id="ARBA00023043"/>
    </source>
</evidence>
<dbReference type="Pfam" id="PF12796">
    <property type="entry name" value="Ank_2"/>
    <property type="match status" value="2"/>
</dbReference>